<name>A0A5P2B024_STRVZ</name>
<organism evidence="1 2">
    <name type="scientific">Streptomyces venezuelae</name>
    <dbReference type="NCBI Taxonomy" id="54571"/>
    <lineage>
        <taxon>Bacteria</taxon>
        <taxon>Bacillati</taxon>
        <taxon>Actinomycetota</taxon>
        <taxon>Actinomycetes</taxon>
        <taxon>Kitasatosporales</taxon>
        <taxon>Streptomycetaceae</taxon>
        <taxon>Streptomyces</taxon>
    </lineage>
</organism>
<proteinExistence type="predicted"/>
<dbReference type="Proteomes" id="UP000324106">
    <property type="component" value="Chromosome"/>
</dbReference>
<gene>
    <name evidence="1" type="ORF">DEJ46_23590</name>
</gene>
<reference evidence="1 2" key="1">
    <citation type="submission" date="2018-05" db="EMBL/GenBank/DDBJ databases">
        <title>Streptomyces venezuelae.</title>
        <authorList>
            <person name="Kim W."/>
            <person name="Lee N."/>
            <person name="Cho B.-K."/>
        </authorList>
    </citation>
    <scope>NUCLEOTIDE SEQUENCE [LARGE SCALE GENOMIC DNA]</scope>
    <source>
        <strain evidence="1 2">ATCC 15068</strain>
    </source>
</reference>
<protein>
    <submittedName>
        <fullName evidence="1">Toxin-antitoxin system, toxin component</fullName>
    </submittedName>
</protein>
<evidence type="ECO:0000313" key="2">
    <source>
        <dbReference type="Proteomes" id="UP000324106"/>
    </source>
</evidence>
<dbReference type="OrthoDB" id="4144896at2"/>
<evidence type="ECO:0000313" key="1">
    <source>
        <dbReference type="EMBL" id="QES21719.1"/>
    </source>
</evidence>
<sequence>MKRHRDDLFAGTARPAGQEPHELLRAICAYVTESGGREVRLMLEPFPPDTVSGLWLDLGDHEVIAVEKNTLPFHQMVILGHELWHRKEGRCGKSGSPAGGAAAARMLGDGWTLAEACAHVAARTDHSVAEERRAEEFGRLLAAKFRPFLIGARGGTSQGDAAGRIWASLAG</sequence>
<dbReference type="AlphaFoldDB" id="A0A5P2B024"/>
<accession>A0A5P2B024</accession>
<dbReference type="RefSeq" id="WP_150269394.1">
    <property type="nucleotide sequence ID" value="NZ_CP029194.1"/>
</dbReference>
<dbReference type="EMBL" id="CP029194">
    <property type="protein sequence ID" value="QES21719.1"/>
    <property type="molecule type" value="Genomic_DNA"/>
</dbReference>